<evidence type="ECO:0000313" key="4">
    <source>
        <dbReference type="Proteomes" id="UP001162164"/>
    </source>
</evidence>
<evidence type="ECO:0008006" key="5">
    <source>
        <dbReference type="Google" id="ProtNLM"/>
    </source>
</evidence>
<evidence type="ECO:0000259" key="1">
    <source>
        <dbReference type="Pfam" id="PF23756"/>
    </source>
</evidence>
<keyword evidence="4" id="KW-1185">Reference proteome</keyword>
<evidence type="ECO:0000313" key="3">
    <source>
        <dbReference type="EMBL" id="KAJ8984553.1"/>
    </source>
</evidence>
<dbReference type="InterPro" id="IPR056446">
    <property type="entry name" value="TPR_HPS5_insects"/>
</dbReference>
<protein>
    <recommendedName>
        <fullName evidence="5">Hermansky-Pudlak syndrome 5 protein homolog</fullName>
    </recommendedName>
</protein>
<organism evidence="3 4">
    <name type="scientific">Molorchus minor</name>
    <dbReference type="NCBI Taxonomy" id="1323400"/>
    <lineage>
        <taxon>Eukaryota</taxon>
        <taxon>Metazoa</taxon>
        <taxon>Ecdysozoa</taxon>
        <taxon>Arthropoda</taxon>
        <taxon>Hexapoda</taxon>
        <taxon>Insecta</taxon>
        <taxon>Pterygota</taxon>
        <taxon>Neoptera</taxon>
        <taxon>Endopterygota</taxon>
        <taxon>Coleoptera</taxon>
        <taxon>Polyphaga</taxon>
        <taxon>Cucujiformia</taxon>
        <taxon>Chrysomeloidea</taxon>
        <taxon>Cerambycidae</taxon>
        <taxon>Lamiinae</taxon>
        <taxon>Monochamini</taxon>
        <taxon>Molorchus</taxon>
    </lineage>
</organism>
<feature type="domain" description="HPS5 TPR" evidence="2">
    <location>
        <begin position="547"/>
        <end position="720"/>
    </location>
</feature>
<feature type="domain" description="HPS5-like beta-propeller" evidence="1">
    <location>
        <begin position="19"/>
        <end position="207"/>
    </location>
</feature>
<gene>
    <name evidence="3" type="ORF">NQ317_006839</name>
</gene>
<dbReference type="Proteomes" id="UP001162164">
    <property type="component" value="Unassembled WGS sequence"/>
</dbReference>
<name>A0ABQ9K2C8_9CUCU</name>
<proteinExistence type="predicted"/>
<dbReference type="SUPFAM" id="SSF50978">
    <property type="entry name" value="WD40 repeat-like"/>
    <property type="match status" value="1"/>
</dbReference>
<dbReference type="Pfam" id="PF23757">
    <property type="entry name" value="TPR_HPS5_insect"/>
    <property type="match status" value="1"/>
</dbReference>
<dbReference type="PANTHER" id="PTHR23287:SF18">
    <property type="entry name" value="BLOC-2 COMPLEX MEMBER HPS5"/>
    <property type="match status" value="1"/>
</dbReference>
<comment type="caution">
    <text evidence="3">The sequence shown here is derived from an EMBL/GenBank/DDBJ whole genome shotgun (WGS) entry which is preliminary data.</text>
</comment>
<sequence length="925" mass="106727">MDKYILVEHLNLNSVHSVILQTFQSTKRIKITSFDISHKYIIFGASSGGIYIFKREPCEFIKLIPSKEGSALKIAFDSHEKKYSNSKFQRSEDFLEACFKVLIHSQHENDTVTAIKWHGNNIYCGDDKGKVSVFSLGSLLTIFHTPSALLLQLDSGIVQIDTYLNFLLVSTKTRTYLCDTEKEQYKQIGKKLRDGDFGACFFNVEDNTQLSDTPHNISGIFRTLNEEEHFLTGLDKTNINIFCARPGARIWEVNFEATVLITYQFRESLAQHPSDIIHISDDPDARLNISYFENCEQVSASFNFSKIFSVSNRFIFTYNFGGIYFFDPRVSGLVLWSNNFQNIVDVKLLNSVIYIWQGDLQVKTFSVESLEELVIKTLLNKQYYLCAELCLNYKEDIKDLIKHSERIHLISILKNKLDGKCATNLLEQIHPVLCMLEQYNKQKVALKKQTNGIVLVANTYKDADSEEYDMYIPESVQNFKVLNGADSSQMEECIVETVSANGNSFKNEELKQKQFIGENKELLSLYKQYQLNKSHRNAELTESSNLLDKLNLDDILNLFGDFILFVQKLDKTDAELWCKEQFLKQASRKVFSIKDIQESTLKYLTEAFLELNKTSNCNCKCNFPLPKCRKKPLEYYELGSKIISQLENTDSYVAHIPYLYKCKLLTIIVSLNDLMLNLPLMIQFSDKELFEKFLGWFTYDTWDETVKLFIKLKQGLCLNCGALINLEGVLSWTELGLLIIMSIGAKNTSRLLTRYSNHIPEGELSLRFYQSCILSTTLGNPNLAVNFMKKVVNENTSHKYEELLERFLRQKYLGHQPLTTVCDVYKDVPKCAYCELPLNERSIGEYLKAHFKDISILKKVEKELTISKRFCLGRYSKIDKMYEADLLPLLQSSLCYYVGVYKNVACYPIPTSPSFYYPYIPLYMI</sequence>
<evidence type="ECO:0000259" key="2">
    <source>
        <dbReference type="Pfam" id="PF23757"/>
    </source>
</evidence>
<dbReference type="EMBL" id="JAPWTJ010000032">
    <property type="protein sequence ID" value="KAJ8984553.1"/>
    <property type="molecule type" value="Genomic_DNA"/>
</dbReference>
<dbReference type="InterPro" id="IPR056499">
    <property type="entry name" value="Beta-prop_HPS5-like"/>
</dbReference>
<dbReference type="InterPro" id="IPR036322">
    <property type="entry name" value="WD40_repeat_dom_sf"/>
</dbReference>
<reference evidence="3" key="1">
    <citation type="journal article" date="2023" name="Insect Mol. Biol.">
        <title>Genome sequencing provides insights into the evolution of gene families encoding plant cell wall-degrading enzymes in longhorned beetles.</title>
        <authorList>
            <person name="Shin N.R."/>
            <person name="Okamura Y."/>
            <person name="Kirsch R."/>
            <person name="Pauchet Y."/>
        </authorList>
    </citation>
    <scope>NUCLEOTIDE SEQUENCE</scope>
    <source>
        <strain evidence="3">MMC_N1</strain>
    </source>
</reference>
<dbReference type="PANTHER" id="PTHR23287">
    <property type="entry name" value="RUBY-EYE2-LIKE PROTEIN"/>
    <property type="match status" value="1"/>
</dbReference>
<accession>A0ABQ9K2C8</accession>
<dbReference type="Pfam" id="PF23756">
    <property type="entry name" value="Beta-prop_HPS5"/>
    <property type="match status" value="1"/>
</dbReference>